<dbReference type="AlphaFoldDB" id="A0A5B8UCU3"/>
<dbReference type="PANTHER" id="PTHR30055:SF153">
    <property type="entry name" value="HTH-TYPE TRANSCRIPTIONAL REPRESSOR RV3405C"/>
    <property type="match status" value="1"/>
</dbReference>
<dbReference type="Pfam" id="PF00440">
    <property type="entry name" value="TetR_N"/>
    <property type="match status" value="1"/>
</dbReference>
<keyword evidence="1 2" id="KW-0238">DNA-binding</keyword>
<reference evidence="4 5" key="1">
    <citation type="journal article" date="2018" name="J. Microbiol.">
        <title>Baekduia soli gen. nov., sp. nov., a novel bacterium isolated from the soil of Baekdu Mountain and proposal of a novel family name, Baekduiaceae fam. nov.</title>
        <authorList>
            <person name="An D.S."/>
            <person name="Siddiqi M.Z."/>
            <person name="Kim K.H."/>
            <person name="Yu H.S."/>
            <person name="Im W.T."/>
        </authorList>
    </citation>
    <scope>NUCLEOTIDE SEQUENCE [LARGE SCALE GENOMIC DNA]</scope>
    <source>
        <strain evidence="4 5">BR7-21</strain>
    </source>
</reference>
<feature type="domain" description="HTH tetR-type" evidence="3">
    <location>
        <begin position="3"/>
        <end position="63"/>
    </location>
</feature>
<evidence type="ECO:0000256" key="1">
    <source>
        <dbReference type="ARBA" id="ARBA00023125"/>
    </source>
</evidence>
<dbReference type="InterPro" id="IPR050109">
    <property type="entry name" value="HTH-type_TetR-like_transc_reg"/>
</dbReference>
<dbReference type="SUPFAM" id="SSF48498">
    <property type="entry name" value="Tetracyclin repressor-like, C-terminal domain"/>
    <property type="match status" value="1"/>
</dbReference>
<organism evidence="4 5">
    <name type="scientific">Baekduia soli</name>
    <dbReference type="NCBI Taxonomy" id="496014"/>
    <lineage>
        <taxon>Bacteria</taxon>
        <taxon>Bacillati</taxon>
        <taxon>Actinomycetota</taxon>
        <taxon>Thermoleophilia</taxon>
        <taxon>Solirubrobacterales</taxon>
        <taxon>Baekduiaceae</taxon>
        <taxon>Baekduia</taxon>
    </lineage>
</organism>
<dbReference type="RefSeq" id="WP_146923196.1">
    <property type="nucleotide sequence ID" value="NZ_CP042430.1"/>
</dbReference>
<dbReference type="GO" id="GO:0000976">
    <property type="term" value="F:transcription cis-regulatory region binding"/>
    <property type="evidence" value="ECO:0007669"/>
    <property type="project" value="TreeGrafter"/>
</dbReference>
<dbReference type="OrthoDB" id="6077212at2"/>
<accession>A0A5B8UCU3</accession>
<evidence type="ECO:0000256" key="2">
    <source>
        <dbReference type="PROSITE-ProRule" id="PRU00335"/>
    </source>
</evidence>
<proteinExistence type="predicted"/>
<evidence type="ECO:0000313" key="5">
    <source>
        <dbReference type="Proteomes" id="UP000321805"/>
    </source>
</evidence>
<dbReference type="SUPFAM" id="SSF46689">
    <property type="entry name" value="Homeodomain-like"/>
    <property type="match status" value="1"/>
</dbReference>
<evidence type="ECO:0000313" key="4">
    <source>
        <dbReference type="EMBL" id="QEC50501.1"/>
    </source>
</evidence>
<dbReference type="Gene3D" id="1.10.357.10">
    <property type="entry name" value="Tetracycline Repressor, domain 2"/>
    <property type="match status" value="1"/>
</dbReference>
<dbReference type="Gene3D" id="1.10.10.60">
    <property type="entry name" value="Homeodomain-like"/>
    <property type="match status" value="1"/>
</dbReference>
<dbReference type="InterPro" id="IPR001647">
    <property type="entry name" value="HTH_TetR"/>
</dbReference>
<dbReference type="KEGG" id="bsol:FSW04_24920"/>
<dbReference type="InterPro" id="IPR036271">
    <property type="entry name" value="Tet_transcr_reg_TetR-rel_C_sf"/>
</dbReference>
<gene>
    <name evidence="4" type="ORF">FSW04_24920</name>
</gene>
<dbReference type="PANTHER" id="PTHR30055">
    <property type="entry name" value="HTH-TYPE TRANSCRIPTIONAL REGULATOR RUTR"/>
    <property type="match status" value="1"/>
</dbReference>
<sequence length="188" mass="20401">MSDATTEAILDATRSSVLDFGIRRTTLTDVARRAGVSRMTVYRRYPDVDAVLRDLMTREFGVAMAEIAQRVDGADGRRRAVGRILAVVDALREHPLMNKIIEAEPELLLPYVLGRMGETQRTAVALAARDIAAGQADGSVRAGDPRVLGQVVLLITQSFVLSAGIDEEVPAARLREELEHVLDAALAP</sequence>
<protein>
    <submittedName>
        <fullName evidence="4">TetR/AcrR family transcriptional regulator</fullName>
    </submittedName>
</protein>
<dbReference type="PROSITE" id="PS50977">
    <property type="entry name" value="HTH_TETR_2"/>
    <property type="match status" value="1"/>
</dbReference>
<evidence type="ECO:0000259" key="3">
    <source>
        <dbReference type="PROSITE" id="PS50977"/>
    </source>
</evidence>
<dbReference type="InterPro" id="IPR009057">
    <property type="entry name" value="Homeodomain-like_sf"/>
</dbReference>
<dbReference type="Proteomes" id="UP000321805">
    <property type="component" value="Chromosome"/>
</dbReference>
<dbReference type="GO" id="GO:0003700">
    <property type="term" value="F:DNA-binding transcription factor activity"/>
    <property type="evidence" value="ECO:0007669"/>
    <property type="project" value="TreeGrafter"/>
</dbReference>
<dbReference type="EMBL" id="CP042430">
    <property type="protein sequence ID" value="QEC50501.1"/>
    <property type="molecule type" value="Genomic_DNA"/>
</dbReference>
<name>A0A5B8UCU3_9ACTN</name>
<feature type="DNA-binding region" description="H-T-H motif" evidence="2">
    <location>
        <begin position="26"/>
        <end position="45"/>
    </location>
</feature>
<keyword evidence="5" id="KW-1185">Reference proteome</keyword>